<dbReference type="GO" id="GO:0043190">
    <property type="term" value="C:ATP-binding cassette (ABC) transporter complex"/>
    <property type="evidence" value="ECO:0007669"/>
    <property type="project" value="InterPro"/>
</dbReference>
<feature type="domain" description="ABC-type glycine betaine transport system substrate-binding" evidence="2">
    <location>
        <begin position="75"/>
        <end position="345"/>
    </location>
</feature>
<keyword evidence="4" id="KW-1185">Reference proteome</keyword>
<name>A0A839MZS7_9MICO</name>
<dbReference type="GO" id="GO:0022857">
    <property type="term" value="F:transmembrane transporter activity"/>
    <property type="evidence" value="ECO:0007669"/>
    <property type="project" value="InterPro"/>
</dbReference>
<proteinExistence type="predicted"/>
<keyword evidence="1" id="KW-0812">Transmembrane</keyword>
<dbReference type="SUPFAM" id="SSF53850">
    <property type="entry name" value="Periplasmic binding protein-like II"/>
    <property type="match status" value="1"/>
</dbReference>
<accession>A0A839MZS7</accession>
<protein>
    <submittedName>
        <fullName evidence="3">Osmoprotectant transport system substrate-binding protein</fullName>
    </submittedName>
</protein>
<dbReference type="Pfam" id="PF04069">
    <property type="entry name" value="OpuAC"/>
    <property type="match status" value="1"/>
</dbReference>
<dbReference type="CDD" id="cd13611">
    <property type="entry name" value="PBP2_YehZ"/>
    <property type="match status" value="1"/>
</dbReference>
<comment type="caution">
    <text evidence="3">The sequence shown here is derived from an EMBL/GenBank/DDBJ whole genome shotgun (WGS) entry which is preliminary data.</text>
</comment>
<gene>
    <name evidence="3" type="ORF">FHU39_000621</name>
</gene>
<keyword evidence="1" id="KW-1133">Transmembrane helix</keyword>
<dbReference type="EMBL" id="JACHVQ010000001">
    <property type="protein sequence ID" value="MBB2890637.1"/>
    <property type="molecule type" value="Genomic_DNA"/>
</dbReference>
<feature type="transmembrane region" description="Helical" evidence="1">
    <location>
        <begin position="29"/>
        <end position="50"/>
    </location>
</feature>
<evidence type="ECO:0000313" key="3">
    <source>
        <dbReference type="EMBL" id="MBB2890637.1"/>
    </source>
</evidence>
<evidence type="ECO:0000259" key="2">
    <source>
        <dbReference type="Pfam" id="PF04069"/>
    </source>
</evidence>
<dbReference type="Proteomes" id="UP000559182">
    <property type="component" value="Unassembled WGS sequence"/>
</dbReference>
<dbReference type="Gene3D" id="3.40.190.120">
    <property type="entry name" value="Osmoprotection protein (prox), domain 2"/>
    <property type="match status" value="1"/>
</dbReference>
<evidence type="ECO:0000313" key="4">
    <source>
        <dbReference type="Proteomes" id="UP000559182"/>
    </source>
</evidence>
<dbReference type="AlphaFoldDB" id="A0A839MZS7"/>
<sequence>MRLASRHTAEVAELHEVTRSTTRPRRRRALVALAGAAAVAFTTTGCLGLGTAGGYVPSAELAGALSQTKPLDGASISIGSKNFTENILLGKMAIILLKSDGAKVKDLTNIPGSASARQAMLDGQIDAMWEYTGTGWITYLGHENPIPNSHKQYVAVRDEDEKKNHLVWLPPAPMNNTYGFAITQKVAKKFNITKLSQLSKVPKSQRTFCVESELINRPDGLKGMLKKYDVPLGSGVPRSNLRVYQTGAIYDATAHGKCNFGEVFTTDGRIVALHLKVLADDRNFFPKYNVSFVVQDSMMKKYPQIAKLFAPVSKKLTNPVLLKLNAAVDVDGKEPADVAYDWLKKEGFIK</sequence>
<reference evidence="3 4" key="1">
    <citation type="submission" date="2020-08" db="EMBL/GenBank/DDBJ databases">
        <title>Sequencing the genomes of 1000 actinobacteria strains.</title>
        <authorList>
            <person name="Klenk H.-P."/>
        </authorList>
    </citation>
    <scope>NUCLEOTIDE SEQUENCE [LARGE SCALE GENOMIC DNA]</scope>
    <source>
        <strain evidence="3 4">DSM 105369</strain>
    </source>
</reference>
<dbReference type="Gene3D" id="3.40.190.10">
    <property type="entry name" value="Periplasmic binding protein-like II"/>
    <property type="match status" value="1"/>
</dbReference>
<dbReference type="InterPro" id="IPR007210">
    <property type="entry name" value="ABC_Gly_betaine_transp_sub-bd"/>
</dbReference>
<dbReference type="RefSeq" id="WP_183318893.1">
    <property type="nucleotide sequence ID" value="NZ_JACHVQ010000001.1"/>
</dbReference>
<keyword evidence="1" id="KW-0472">Membrane</keyword>
<evidence type="ECO:0000256" key="1">
    <source>
        <dbReference type="SAM" id="Phobius"/>
    </source>
</evidence>
<organism evidence="3 4">
    <name type="scientific">Flexivirga oryzae</name>
    <dbReference type="NCBI Taxonomy" id="1794944"/>
    <lineage>
        <taxon>Bacteria</taxon>
        <taxon>Bacillati</taxon>
        <taxon>Actinomycetota</taxon>
        <taxon>Actinomycetes</taxon>
        <taxon>Micrococcales</taxon>
        <taxon>Dermacoccaceae</taxon>
        <taxon>Flexivirga</taxon>
    </lineage>
</organism>